<name>A0A401UM87_9CLOT</name>
<dbReference type="EMBL" id="BHYK01000011">
    <property type="protein sequence ID" value="GCD10645.1"/>
    <property type="molecule type" value="Genomic_DNA"/>
</dbReference>
<dbReference type="AlphaFoldDB" id="A0A401UM87"/>
<evidence type="ECO:0000313" key="2">
    <source>
        <dbReference type="Proteomes" id="UP000287872"/>
    </source>
</evidence>
<evidence type="ECO:0000313" key="1">
    <source>
        <dbReference type="EMBL" id="GCD10645.1"/>
    </source>
</evidence>
<gene>
    <name evidence="1" type="ORF">Ctaglu_22680</name>
</gene>
<accession>A0A401UM87</accession>
<protein>
    <submittedName>
        <fullName evidence="1">Uncharacterized protein</fullName>
    </submittedName>
</protein>
<dbReference type="Proteomes" id="UP000287872">
    <property type="component" value="Unassembled WGS sequence"/>
</dbReference>
<reference evidence="1 2" key="1">
    <citation type="submission" date="2018-11" db="EMBL/GenBank/DDBJ databases">
        <title>Genome sequencing and assembly of Clostridium tagluense strain A121.</title>
        <authorList>
            <person name="Murakami T."/>
            <person name="Segawa T."/>
            <person name="Shcherbakova V.A."/>
            <person name="Mori H."/>
            <person name="Yoshimura Y."/>
        </authorList>
    </citation>
    <scope>NUCLEOTIDE SEQUENCE [LARGE SCALE GENOMIC DNA]</scope>
    <source>
        <strain evidence="1 2">A121</strain>
    </source>
</reference>
<keyword evidence="2" id="KW-1185">Reference proteome</keyword>
<sequence>MIMKKLVEYTQVESPSISIERKKRKMEEIYKTLEALGAKNKETAKNSKEINSNLPKELTVENIDNVKKNKKAQLNTPSFIGSLAGVMSKFKILGKVYIVEKKETKWYISGTIKMISDIDPRDM</sequence>
<comment type="caution">
    <text evidence="1">The sequence shown here is derived from an EMBL/GenBank/DDBJ whole genome shotgun (WGS) entry which is preliminary data.</text>
</comment>
<organism evidence="1 2">
    <name type="scientific">Clostridium tagluense</name>
    <dbReference type="NCBI Taxonomy" id="360422"/>
    <lineage>
        <taxon>Bacteria</taxon>
        <taxon>Bacillati</taxon>
        <taxon>Bacillota</taxon>
        <taxon>Clostridia</taxon>
        <taxon>Eubacteriales</taxon>
        <taxon>Clostridiaceae</taxon>
        <taxon>Clostridium</taxon>
    </lineage>
</organism>
<proteinExistence type="predicted"/>